<feature type="transmembrane region" description="Helical" evidence="1">
    <location>
        <begin position="51"/>
        <end position="69"/>
    </location>
</feature>
<keyword evidence="1" id="KW-0472">Membrane</keyword>
<dbReference type="EMBL" id="SDMK01000001">
    <property type="protein sequence ID" value="RXS97283.1"/>
    <property type="molecule type" value="Genomic_DNA"/>
</dbReference>
<evidence type="ECO:0000313" key="2">
    <source>
        <dbReference type="EMBL" id="RXS97283.1"/>
    </source>
</evidence>
<keyword evidence="3" id="KW-1185">Reference proteome</keyword>
<name>A0A4Q1SIP9_9BACT</name>
<evidence type="ECO:0000313" key="3">
    <source>
        <dbReference type="Proteomes" id="UP000290253"/>
    </source>
</evidence>
<protein>
    <submittedName>
        <fullName evidence="2">Uncharacterized protein</fullName>
    </submittedName>
</protein>
<keyword evidence="1" id="KW-0812">Transmembrane</keyword>
<dbReference type="Proteomes" id="UP000290253">
    <property type="component" value="Unassembled WGS sequence"/>
</dbReference>
<sequence>MHAFDKRTIETVETADEIQFIVRRSNGWAIPGVLCLLFLITLSQFFRATNITAFFIAFVLAIVLAAALVKQILRGKKTILTAWRDRISAEGDLGNLSSQHVVLKSSSFQSLGYMAGDAEDNAPSGLYAWRGTPQQCLIPELNRKECEQIVNAIYFKFPSIGCGDSDSASLLFDENGGLIRLGLDK</sequence>
<gene>
    <name evidence="2" type="ORF">ESZ00_05065</name>
</gene>
<evidence type="ECO:0000256" key="1">
    <source>
        <dbReference type="SAM" id="Phobius"/>
    </source>
</evidence>
<comment type="caution">
    <text evidence="2">The sequence shown here is derived from an EMBL/GenBank/DDBJ whole genome shotgun (WGS) entry which is preliminary data.</text>
</comment>
<dbReference type="OrthoDB" id="121546at2"/>
<dbReference type="AlphaFoldDB" id="A0A4Q1SIP9"/>
<reference evidence="2 3" key="1">
    <citation type="journal article" date="2016" name="Int. J. Syst. Evol. Microbiol.">
        <title>Acidipila dinghuensis sp. nov., an acidobacterium isolated from forest soil.</title>
        <authorList>
            <person name="Jiang Y.W."/>
            <person name="Wang J."/>
            <person name="Chen M.H."/>
            <person name="Lv Y.Y."/>
            <person name="Qiu L.H."/>
        </authorList>
    </citation>
    <scope>NUCLEOTIDE SEQUENCE [LARGE SCALE GENOMIC DNA]</scope>
    <source>
        <strain evidence="2 3">DHOF10</strain>
    </source>
</reference>
<proteinExistence type="predicted"/>
<organism evidence="2 3">
    <name type="scientific">Silvibacterium dinghuense</name>
    <dbReference type="NCBI Taxonomy" id="1560006"/>
    <lineage>
        <taxon>Bacteria</taxon>
        <taxon>Pseudomonadati</taxon>
        <taxon>Acidobacteriota</taxon>
        <taxon>Terriglobia</taxon>
        <taxon>Terriglobales</taxon>
        <taxon>Acidobacteriaceae</taxon>
        <taxon>Silvibacterium</taxon>
    </lineage>
</organism>
<accession>A0A4Q1SIP9</accession>
<feature type="transmembrane region" description="Helical" evidence="1">
    <location>
        <begin position="28"/>
        <end position="45"/>
    </location>
</feature>
<dbReference type="RefSeq" id="WP_129207062.1">
    <property type="nucleotide sequence ID" value="NZ_BMGU01000001.1"/>
</dbReference>
<keyword evidence="1" id="KW-1133">Transmembrane helix</keyword>